<dbReference type="PRINTS" id="PR00037">
    <property type="entry name" value="HTHLACR"/>
</dbReference>
<dbReference type="InterPro" id="IPR037171">
    <property type="entry name" value="NagB/RpiA_transferase-like"/>
</dbReference>
<keyword evidence="2" id="KW-0805">Transcription regulation</keyword>
<dbReference type="SMART" id="SM01134">
    <property type="entry name" value="DeoRC"/>
    <property type="match status" value="1"/>
</dbReference>
<dbReference type="Proteomes" id="UP001621964">
    <property type="component" value="Unassembled WGS sequence"/>
</dbReference>
<dbReference type="PANTHER" id="PTHR30363:SF4">
    <property type="entry name" value="GLYCEROL-3-PHOSPHATE REGULON REPRESSOR"/>
    <property type="match status" value="1"/>
</dbReference>
<comment type="caution">
    <text evidence="6">The sequence shown here is derived from an EMBL/GenBank/DDBJ whole genome shotgun (WGS) entry which is preliminary data.</text>
</comment>
<feature type="domain" description="HTH deoR-type" evidence="5">
    <location>
        <begin position="4"/>
        <end position="59"/>
    </location>
</feature>
<evidence type="ECO:0000256" key="4">
    <source>
        <dbReference type="ARBA" id="ARBA00023163"/>
    </source>
</evidence>
<dbReference type="Gene3D" id="3.30.750.70">
    <property type="entry name" value="4-hydroxybutyrate coenzyme like domains"/>
    <property type="match status" value="1"/>
</dbReference>
<dbReference type="PANTHER" id="PTHR30363">
    <property type="entry name" value="HTH-TYPE TRANSCRIPTIONAL REGULATOR SRLR-RELATED"/>
    <property type="match status" value="1"/>
</dbReference>
<evidence type="ECO:0000313" key="6">
    <source>
        <dbReference type="EMBL" id="MFK7642410.1"/>
    </source>
</evidence>
<dbReference type="Pfam" id="PF00455">
    <property type="entry name" value="DeoRC"/>
    <property type="match status" value="1"/>
</dbReference>
<dbReference type="InterPro" id="IPR018356">
    <property type="entry name" value="Tscrpt_reg_HTH_DeoR_CS"/>
</dbReference>
<dbReference type="InterPro" id="IPR014036">
    <property type="entry name" value="DeoR-like_C"/>
</dbReference>
<proteinExistence type="predicted"/>
<dbReference type="GO" id="GO:0003677">
    <property type="term" value="F:DNA binding"/>
    <property type="evidence" value="ECO:0007669"/>
    <property type="project" value="UniProtKB-KW"/>
</dbReference>
<keyword evidence="4" id="KW-0804">Transcription</keyword>
<keyword evidence="7" id="KW-1185">Reference proteome</keyword>
<protein>
    <submittedName>
        <fullName evidence="6">DeoR/GlpR family DNA-binding transcription regulator</fullName>
    </submittedName>
</protein>
<dbReference type="RefSeq" id="WP_050748723.1">
    <property type="nucleotide sequence ID" value="NZ_JBJGEB010000007.1"/>
</dbReference>
<dbReference type="SUPFAM" id="SSF46785">
    <property type="entry name" value="Winged helix' DNA-binding domain"/>
    <property type="match status" value="1"/>
</dbReference>
<dbReference type="SUPFAM" id="SSF100950">
    <property type="entry name" value="NagB/RpiA/CoA transferase-like"/>
    <property type="match status" value="1"/>
</dbReference>
<evidence type="ECO:0000259" key="5">
    <source>
        <dbReference type="PROSITE" id="PS51000"/>
    </source>
</evidence>
<dbReference type="PROSITE" id="PS51000">
    <property type="entry name" value="HTH_DEOR_2"/>
    <property type="match status" value="1"/>
</dbReference>
<dbReference type="PROSITE" id="PS00894">
    <property type="entry name" value="HTH_DEOR_1"/>
    <property type="match status" value="1"/>
</dbReference>
<accession>A0ABW8Q5G9</accession>
<name>A0ABW8Q5G9_9NEIS</name>
<evidence type="ECO:0000256" key="3">
    <source>
        <dbReference type="ARBA" id="ARBA00023125"/>
    </source>
</evidence>
<dbReference type="InterPro" id="IPR036390">
    <property type="entry name" value="WH_DNA-bd_sf"/>
</dbReference>
<keyword evidence="3 6" id="KW-0238">DNA-binding</keyword>
<organism evidence="6 7">
    <name type="scientific">Neisseria oralis</name>
    <dbReference type="NCBI Taxonomy" id="1107316"/>
    <lineage>
        <taxon>Bacteria</taxon>
        <taxon>Pseudomonadati</taxon>
        <taxon>Pseudomonadota</taxon>
        <taxon>Betaproteobacteria</taxon>
        <taxon>Neisseriales</taxon>
        <taxon>Neisseriaceae</taxon>
        <taxon>Neisseria</taxon>
    </lineage>
</organism>
<reference evidence="6 7" key="1">
    <citation type="submission" date="2024-11" db="EMBL/GenBank/DDBJ databases">
        <authorList>
            <person name="Mikucki A.G."/>
            <person name="Kahler C.M."/>
        </authorList>
    </citation>
    <scope>NUCLEOTIDE SEQUENCE [LARGE SCALE GENOMIC DNA]</scope>
    <source>
        <strain evidence="6 7">EXNM717</strain>
    </source>
</reference>
<sequence length="269" mass="29638">MKPQIRRHEKITALVREHGFMSVEQLARELEVTPQTIRRDIGILSAENVLRRYHGGAALGEVLLEGEFGQGGRHSRREEKNAIAQLIAAHIPDNASLFISIGTTMEAVAAALIKQRKNLRIITNNIYVAALASARSDYTVIITSGVVRPLDGGVTGVATVDFINQFKVDYAVLSTHGVEGDGSLLDYDYKEVSVMQAMMANARVRFLGVDHSKFQSHALVRLGDITDFDRVFTDRAPDGEMQKILTAAGVEWLVPEICQHATETAKDEK</sequence>
<gene>
    <name evidence="6" type="ORF">ACI43T_07860</name>
</gene>
<evidence type="ECO:0000256" key="1">
    <source>
        <dbReference type="ARBA" id="ARBA00022491"/>
    </source>
</evidence>
<evidence type="ECO:0000256" key="2">
    <source>
        <dbReference type="ARBA" id="ARBA00023015"/>
    </source>
</evidence>
<keyword evidence="1" id="KW-0678">Repressor</keyword>
<dbReference type="InterPro" id="IPR050313">
    <property type="entry name" value="Carb_Metab_HTH_regulators"/>
</dbReference>
<evidence type="ECO:0000313" key="7">
    <source>
        <dbReference type="Proteomes" id="UP001621964"/>
    </source>
</evidence>
<dbReference type="EMBL" id="JBJGEB010000007">
    <property type="protein sequence ID" value="MFK7642410.1"/>
    <property type="molecule type" value="Genomic_DNA"/>
</dbReference>
<dbReference type="Gene3D" id="1.10.10.10">
    <property type="entry name" value="Winged helix-like DNA-binding domain superfamily/Winged helix DNA-binding domain"/>
    <property type="match status" value="1"/>
</dbReference>
<dbReference type="SMART" id="SM00420">
    <property type="entry name" value="HTH_DEOR"/>
    <property type="match status" value="1"/>
</dbReference>
<dbReference type="InterPro" id="IPR001034">
    <property type="entry name" value="DeoR_HTH"/>
</dbReference>
<dbReference type="Pfam" id="PF08220">
    <property type="entry name" value="HTH_DeoR"/>
    <property type="match status" value="1"/>
</dbReference>
<dbReference type="InterPro" id="IPR036388">
    <property type="entry name" value="WH-like_DNA-bd_sf"/>
</dbReference>